<evidence type="ECO:0000313" key="8">
    <source>
        <dbReference type="EMBL" id="VFQ99718.1"/>
    </source>
</evidence>
<evidence type="ECO:0000256" key="1">
    <source>
        <dbReference type="ARBA" id="ARBA00023015"/>
    </source>
</evidence>
<dbReference type="Gene3D" id="3.30.530.20">
    <property type="match status" value="1"/>
</dbReference>
<dbReference type="Proteomes" id="UP000595140">
    <property type="component" value="Unassembled WGS sequence"/>
</dbReference>
<dbReference type="PANTHER" id="PTHR45654">
    <property type="entry name" value="HOMEOBOX-LEUCINE ZIPPER PROTEIN MERISTEM L1"/>
    <property type="match status" value="1"/>
</dbReference>
<evidence type="ECO:0000259" key="7">
    <source>
        <dbReference type="PROSITE" id="PS50848"/>
    </source>
</evidence>
<keyword evidence="5" id="KW-0539">Nucleus</keyword>
<keyword evidence="2" id="KW-0238">DNA-binding</keyword>
<evidence type="ECO:0000256" key="4">
    <source>
        <dbReference type="ARBA" id="ARBA00023163"/>
    </source>
</evidence>
<name>A0A484NHD3_9ASTE</name>
<feature type="region of interest" description="Disordered" evidence="6">
    <location>
        <begin position="55"/>
        <end position="81"/>
    </location>
</feature>
<dbReference type="PANTHER" id="PTHR45654:SF9">
    <property type="entry name" value="HOMEOBOX-LEUCINE ZIPPER PROTEIN HDG10-RELATED"/>
    <property type="match status" value="1"/>
</dbReference>
<reference evidence="8 9" key="1">
    <citation type="submission" date="2018-04" db="EMBL/GenBank/DDBJ databases">
        <authorList>
            <person name="Vogel A."/>
        </authorList>
    </citation>
    <scope>NUCLEOTIDE SEQUENCE [LARGE SCALE GENOMIC DNA]</scope>
</reference>
<evidence type="ECO:0000256" key="5">
    <source>
        <dbReference type="ARBA" id="ARBA00023242"/>
    </source>
</evidence>
<dbReference type="AlphaFoldDB" id="A0A484NHD3"/>
<dbReference type="SUPFAM" id="SSF55961">
    <property type="entry name" value="Bet v1-like"/>
    <property type="match status" value="2"/>
</dbReference>
<evidence type="ECO:0000256" key="2">
    <source>
        <dbReference type="ARBA" id="ARBA00023125"/>
    </source>
</evidence>
<keyword evidence="3" id="KW-0371">Homeobox</keyword>
<gene>
    <name evidence="8" type="ORF">CCAM_LOCUS41494</name>
</gene>
<dbReference type="InterPro" id="IPR042160">
    <property type="entry name" value="HD-Zip_IV"/>
</dbReference>
<dbReference type="GO" id="GO:0003677">
    <property type="term" value="F:DNA binding"/>
    <property type="evidence" value="ECO:0007669"/>
    <property type="project" value="UniProtKB-KW"/>
</dbReference>
<protein>
    <recommendedName>
        <fullName evidence="7">START domain-containing protein</fullName>
    </recommendedName>
</protein>
<proteinExistence type="predicted"/>
<keyword evidence="1" id="KW-0805">Transcription regulation</keyword>
<dbReference type="InterPro" id="IPR057993">
    <property type="entry name" value="HD-Zip_IV_C"/>
</dbReference>
<dbReference type="InterPro" id="IPR023393">
    <property type="entry name" value="START-like_dom_sf"/>
</dbReference>
<dbReference type="SMART" id="SM00234">
    <property type="entry name" value="START"/>
    <property type="match status" value="1"/>
</dbReference>
<evidence type="ECO:0000256" key="3">
    <source>
        <dbReference type="ARBA" id="ARBA00023155"/>
    </source>
</evidence>
<dbReference type="Pfam" id="PF25797">
    <property type="entry name" value="PDF2_C"/>
    <property type="match status" value="1"/>
</dbReference>
<accession>A0A484NHD3</accession>
<dbReference type="EMBL" id="OOIL02006673">
    <property type="protein sequence ID" value="VFQ99718.1"/>
    <property type="molecule type" value="Genomic_DNA"/>
</dbReference>
<keyword evidence="9" id="KW-1185">Reference proteome</keyword>
<dbReference type="OrthoDB" id="1293172at2759"/>
<organism evidence="8 9">
    <name type="scientific">Cuscuta campestris</name>
    <dbReference type="NCBI Taxonomy" id="132261"/>
    <lineage>
        <taxon>Eukaryota</taxon>
        <taxon>Viridiplantae</taxon>
        <taxon>Streptophyta</taxon>
        <taxon>Embryophyta</taxon>
        <taxon>Tracheophyta</taxon>
        <taxon>Spermatophyta</taxon>
        <taxon>Magnoliopsida</taxon>
        <taxon>eudicotyledons</taxon>
        <taxon>Gunneridae</taxon>
        <taxon>Pentapetalae</taxon>
        <taxon>asterids</taxon>
        <taxon>lamiids</taxon>
        <taxon>Solanales</taxon>
        <taxon>Convolvulaceae</taxon>
        <taxon>Cuscuteae</taxon>
        <taxon>Cuscuta</taxon>
        <taxon>Cuscuta subgen. Grammica</taxon>
        <taxon>Cuscuta sect. Cleistogrammica</taxon>
    </lineage>
</organism>
<evidence type="ECO:0000313" key="9">
    <source>
        <dbReference type="Proteomes" id="UP000595140"/>
    </source>
</evidence>
<evidence type="ECO:0000256" key="6">
    <source>
        <dbReference type="SAM" id="MobiDB-lite"/>
    </source>
</evidence>
<dbReference type="PROSITE" id="PS50848">
    <property type="entry name" value="START"/>
    <property type="match status" value="1"/>
</dbReference>
<keyword evidence="4" id="KW-0804">Transcription</keyword>
<dbReference type="GO" id="GO:0008289">
    <property type="term" value="F:lipid binding"/>
    <property type="evidence" value="ECO:0007669"/>
    <property type="project" value="InterPro"/>
</dbReference>
<dbReference type="Pfam" id="PF01852">
    <property type="entry name" value="START"/>
    <property type="match status" value="1"/>
</dbReference>
<sequence length="463" mass="52335">MREALKSIVCPKCDGEEERKHGLQLLMMENVQLKEEHERLSTILSSVMGRSAIESTSSGSLHEESNYLATTGGGGGGSSAPIAEKRQHETVHGRNTYPKKSPKSFPFTPCGGVQEMEKGIMIETVAAAMEEVVELLQADEPLWTRSPDDEGRLVLHLESYDKLFAKRNYLRSRTARTESSKDSGIVSATPVELIQMCLDPMYEKMHVLSPMVAPRDFIFLRYCQQLEPNTWVMVDVSYDDYSFKDLVIDTTTTSASSSHDSWRLPSGCLIQDLHNGKSMVTWVEHVQVDDKLQTHCLYKDLIRDGLAYGAKRWMATLQRMSERYGFFLGLRSVPPRHELEEVINAPLGRRNMMQLSHRMVRTFYETLSMPERKDSTHENGGGKVRVSLRRSNQPGQPDDNSLVVCAATSLRIPIPPEHLFDFFKDNRFRAQWDVLSHGYPVTEIARISTGTHPGNCVSIIQVQ</sequence>
<dbReference type="InterPro" id="IPR002913">
    <property type="entry name" value="START_lipid-bd_dom"/>
</dbReference>
<feature type="domain" description="START" evidence="7">
    <location>
        <begin position="114"/>
        <end position="326"/>
    </location>
</feature>